<evidence type="ECO:0000259" key="1">
    <source>
        <dbReference type="Pfam" id="PF01973"/>
    </source>
</evidence>
<dbReference type="EMBL" id="CP025096">
    <property type="protein sequence ID" value="AUD04465.1"/>
    <property type="molecule type" value="Genomic_DNA"/>
</dbReference>
<dbReference type="RefSeq" id="WP_100990530.1">
    <property type="nucleotide sequence ID" value="NZ_CP025096.1"/>
</dbReference>
<feature type="domain" description="6-hydroxymethylpterin diphosphokinase MptE-like" evidence="1">
    <location>
        <begin position="42"/>
        <end position="188"/>
    </location>
</feature>
<evidence type="ECO:0000313" key="3">
    <source>
        <dbReference type="Proteomes" id="UP000232883"/>
    </source>
</evidence>
<sequence length="266" mass="30465">MDLLENQNLQLRDTLNPYRQAALLIKNRLKWDFNKLSWDSRKKLQAVKNKYQGQKAIIICNGPSLNKVDFQQLDGVFTFGLNKINLLFDRGNFRPSAIVAVNSMVIEQNYDFFNDTQIPLYIDEKGAYLVKNRKNVTFLHSSPVKTFAKDCSLSVNQGGTVTYVALQLAFHYGFSKVGLIGCDHYFKDKGPANALAVFNGQDDNHFDKNYFASGQKWHLPDLPQNEYSYSMANEVYSNYGRQIYNCTAGGHLDLFDRLPLEDFLKI</sequence>
<dbReference type="OrthoDB" id="344900at2"/>
<protein>
    <recommendedName>
        <fullName evidence="1">6-hydroxymethylpterin diphosphokinase MptE-like domain-containing protein</fullName>
    </recommendedName>
</protein>
<organism evidence="2 3">
    <name type="scientific">Spirosoma pollinicola</name>
    <dbReference type="NCBI Taxonomy" id="2057025"/>
    <lineage>
        <taxon>Bacteria</taxon>
        <taxon>Pseudomonadati</taxon>
        <taxon>Bacteroidota</taxon>
        <taxon>Cytophagia</taxon>
        <taxon>Cytophagales</taxon>
        <taxon>Cytophagaceae</taxon>
        <taxon>Spirosoma</taxon>
    </lineage>
</organism>
<dbReference type="InterPro" id="IPR002826">
    <property type="entry name" value="MptE-like"/>
</dbReference>
<dbReference type="Proteomes" id="UP000232883">
    <property type="component" value="Chromosome"/>
</dbReference>
<name>A0A2K8Z3M0_9BACT</name>
<proteinExistence type="predicted"/>
<evidence type="ECO:0000313" key="2">
    <source>
        <dbReference type="EMBL" id="AUD04465.1"/>
    </source>
</evidence>
<dbReference type="Pfam" id="PF01973">
    <property type="entry name" value="MptE-like"/>
    <property type="match status" value="1"/>
</dbReference>
<keyword evidence="3" id="KW-1185">Reference proteome</keyword>
<gene>
    <name evidence="2" type="ORF">CWM47_23035</name>
</gene>
<accession>A0A2K8Z3M0</accession>
<dbReference type="KEGG" id="spir:CWM47_23035"/>
<dbReference type="AlphaFoldDB" id="A0A2K8Z3M0"/>
<dbReference type="Gene3D" id="3.90.1480.10">
    <property type="entry name" value="Alpha-2,3-sialyltransferase"/>
    <property type="match status" value="1"/>
</dbReference>
<reference evidence="2 3" key="1">
    <citation type="submission" date="2017-11" db="EMBL/GenBank/DDBJ databases">
        <title>Taxonomic description and genome sequences of Spirosoma HA7 sp. nov., isolated from pollen microhabitat of Corylus avellana.</title>
        <authorList>
            <person name="Ambika Manirajan B."/>
            <person name="Suarez C."/>
            <person name="Ratering S."/>
            <person name="Geissler-Plaum R."/>
            <person name="Cardinale M."/>
            <person name="Sylvia S."/>
        </authorList>
    </citation>
    <scope>NUCLEOTIDE SEQUENCE [LARGE SCALE GENOMIC DNA]</scope>
    <source>
        <strain evidence="2 3">HA7</strain>
    </source>
</reference>